<comment type="caution">
    <text evidence="1">The sequence shown here is derived from an EMBL/GenBank/DDBJ whole genome shotgun (WGS) entry which is preliminary data.</text>
</comment>
<name>A0ACC2XTP8_9TREE</name>
<reference evidence="1" key="1">
    <citation type="submission" date="2023-04" db="EMBL/GenBank/DDBJ databases">
        <title>Draft Genome sequencing of Naganishia species isolated from polar environments using Oxford Nanopore Technology.</title>
        <authorList>
            <person name="Leo P."/>
            <person name="Venkateswaran K."/>
        </authorList>
    </citation>
    <scope>NUCLEOTIDE SEQUENCE</scope>
    <source>
        <strain evidence="1">DBVPG 5303</strain>
    </source>
</reference>
<evidence type="ECO:0000313" key="1">
    <source>
        <dbReference type="EMBL" id="KAJ9126612.1"/>
    </source>
</evidence>
<proteinExistence type="predicted"/>
<gene>
    <name evidence="1" type="ORF">QFC24_001641</name>
</gene>
<accession>A0ACC2XTP8</accession>
<keyword evidence="2" id="KW-1185">Reference proteome</keyword>
<sequence length="130" mass="14593">MSDDVPATRLRGTLPFSSWFTSTTTTFIPLSTLRPVLSTNGAADSIIIHEGLQRWSVKFYLAIMHCVESGSLAGRVSDSSRIVASEKMKRGGEWKVQVAFPSLQPRLPILREVYYGLRQVLFDDFEEDLP</sequence>
<dbReference type="Proteomes" id="UP001234202">
    <property type="component" value="Unassembled WGS sequence"/>
</dbReference>
<dbReference type="EMBL" id="JASBWV010000004">
    <property type="protein sequence ID" value="KAJ9126612.1"/>
    <property type="molecule type" value="Genomic_DNA"/>
</dbReference>
<organism evidence="1 2">
    <name type="scientific">Naganishia onofrii</name>
    <dbReference type="NCBI Taxonomy" id="1851511"/>
    <lineage>
        <taxon>Eukaryota</taxon>
        <taxon>Fungi</taxon>
        <taxon>Dikarya</taxon>
        <taxon>Basidiomycota</taxon>
        <taxon>Agaricomycotina</taxon>
        <taxon>Tremellomycetes</taxon>
        <taxon>Filobasidiales</taxon>
        <taxon>Filobasidiaceae</taxon>
        <taxon>Naganishia</taxon>
    </lineage>
</organism>
<evidence type="ECO:0000313" key="2">
    <source>
        <dbReference type="Proteomes" id="UP001234202"/>
    </source>
</evidence>
<protein>
    <submittedName>
        <fullName evidence="1">Uncharacterized protein</fullName>
    </submittedName>
</protein>